<feature type="region of interest" description="Disordered" evidence="2">
    <location>
        <begin position="12"/>
        <end position="33"/>
    </location>
</feature>
<dbReference type="Gene3D" id="3.60.10.10">
    <property type="entry name" value="Endonuclease/exonuclease/phosphatase"/>
    <property type="match status" value="1"/>
</dbReference>
<feature type="coiled-coil region" evidence="1">
    <location>
        <begin position="84"/>
        <end position="118"/>
    </location>
</feature>
<comment type="caution">
    <text evidence="4">The sequence shown here is derived from an EMBL/GenBank/DDBJ whole genome shotgun (WGS) entry which is preliminary data.</text>
</comment>
<evidence type="ECO:0000259" key="3">
    <source>
        <dbReference type="Pfam" id="PF03372"/>
    </source>
</evidence>
<evidence type="ECO:0000313" key="5">
    <source>
        <dbReference type="Proteomes" id="UP001303046"/>
    </source>
</evidence>
<evidence type="ECO:0000313" key="4">
    <source>
        <dbReference type="EMBL" id="KAK6740710.1"/>
    </source>
</evidence>
<feature type="compositionally biased region" description="Basic and acidic residues" evidence="2">
    <location>
        <begin position="12"/>
        <end position="24"/>
    </location>
</feature>
<reference evidence="4 5" key="1">
    <citation type="submission" date="2023-08" db="EMBL/GenBank/DDBJ databases">
        <title>A Necator americanus chromosomal reference genome.</title>
        <authorList>
            <person name="Ilik V."/>
            <person name="Petrzelkova K.J."/>
            <person name="Pardy F."/>
            <person name="Fuh T."/>
            <person name="Niatou-Singa F.S."/>
            <person name="Gouil Q."/>
            <person name="Baker L."/>
            <person name="Ritchie M.E."/>
            <person name="Jex A.R."/>
            <person name="Gazzola D."/>
            <person name="Li H."/>
            <person name="Toshio Fujiwara R."/>
            <person name="Zhan B."/>
            <person name="Aroian R.V."/>
            <person name="Pafco B."/>
            <person name="Schwarz E.M."/>
        </authorList>
    </citation>
    <scope>NUCLEOTIDE SEQUENCE [LARGE SCALE GENOMIC DNA]</scope>
    <source>
        <strain evidence="4 5">Aroian</strain>
        <tissue evidence="4">Whole animal</tissue>
    </source>
</reference>
<name>A0ABR1CRL8_NECAM</name>
<proteinExistence type="predicted"/>
<dbReference type="Pfam" id="PF03372">
    <property type="entry name" value="Exo_endo_phos"/>
    <property type="match status" value="1"/>
</dbReference>
<gene>
    <name evidence="4" type="primary">Necator_chrIII.g9655</name>
    <name evidence="4" type="ORF">RB195_008890</name>
</gene>
<dbReference type="InterPro" id="IPR036691">
    <property type="entry name" value="Endo/exonu/phosph_ase_sf"/>
</dbReference>
<accession>A0ABR1CRL8</accession>
<dbReference type="EMBL" id="JAVFWL010000003">
    <property type="protein sequence ID" value="KAK6740710.1"/>
    <property type="molecule type" value="Genomic_DNA"/>
</dbReference>
<keyword evidence="1" id="KW-0175">Coiled coil</keyword>
<keyword evidence="5" id="KW-1185">Reference proteome</keyword>
<dbReference type="Proteomes" id="UP001303046">
    <property type="component" value="Unassembled WGS sequence"/>
</dbReference>
<dbReference type="InterPro" id="IPR005135">
    <property type="entry name" value="Endo/exonuclease/phosphatase"/>
</dbReference>
<dbReference type="PANTHER" id="PTHR12121:SF37">
    <property type="entry name" value="2',5'-PHOSPHODIESTERASE 12"/>
    <property type="match status" value="1"/>
</dbReference>
<dbReference type="PANTHER" id="PTHR12121">
    <property type="entry name" value="CARBON CATABOLITE REPRESSOR PROTEIN 4"/>
    <property type="match status" value="1"/>
</dbReference>
<evidence type="ECO:0000256" key="2">
    <source>
        <dbReference type="SAM" id="MobiDB-lite"/>
    </source>
</evidence>
<sequence length="935" mass="106540">MDLVDLYHAHDHHVSSHDSDDFAEKPTTNGATTAKELTRMKKPRFVPWEPYKAAPSADRKGEAPQELPHLIPYGSGFVDENSNKQTVGDEIMALKKQLDEVKSELELERKLNVELKRLMVATISDELQGQVQALTEDKIRLAHRVQEFSEKLVSENELVDQLRIDRDVWKCKFLAQSIRTDELTYRSEVLVGMLRDAQRIVRSACDTNAVTNADTRYFATLDLQSLVSRSPCEERIRRKGPNYENMSKSAKQPNSYEFCQESGRMHFWSVYIFMLSKFVGFLSELFGKSRTNQQWERVLGKQLKTLDRVEQTPAVYLKKSTKALSFNTKRVHRTQLPMIVPQNSILLWKDPIDSCSTEKPQCVSLLFDFSHDGSSLLITLRRPLAEPFVETAKRIETKIHKLLAPQKPKKSHATLHTAPSNEFPPVTVEAPEVTKSESFSLEDVMESQRYLIIGGKSYTIIREPIDISTLTCALKPIVGCPIYPAIDFRQGSTTIRPTIHWYVYNQPQEECHESKSKPSSSRENITFLDGPSRRFIVSNCEYRWTGDSYVPSSVDIGKKLFLVADLGPESIVKCGVSKYPIEFVDEPFIFESNALWCQKEKPSKCIRIVSYNILADLYLDLSGPQESLFFPYCPKAYQMYEYRYPLILRELLSYDMDLCFLQEVDHRMQMRYLSALLKSISAEMCFSKKQREVTEGSVIAYRRERFELVFSESYGLASLLETSGSDVKSILSSSATSLEIFASRPTTLQVLVLRDRTSGDLIVCGNTHLHHNPKHEHLKTLQATIAVRQLDSIRKLYSDQNPNVSVRLILAGDFNSTPDGPVYELLSTGILRKSSSCWHLDEDIVPKDLLLLPSGEGLKNLTGTDVTNYTRYTDEKGIEHGFSGCLDYIWTDAIRLHRLAPRPSLELLSKYEALPSKIAPSDHVPLICEVKFSED</sequence>
<evidence type="ECO:0000256" key="1">
    <source>
        <dbReference type="SAM" id="Coils"/>
    </source>
</evidence>
<organism evidence="4 5">
    <name type="scientific">Necator americanus</name>
    <name type="common">Human hookworm</name>
    <dbReference type="NCBI Taxonomy" id="51031"/>
    <lineage>
        <taxon>Eukaryota</taxon>
        <taxon>Metazoa</taxon>
        <taxon>Ecdysozoa</taxon>
        <taxon>Nematoda</taxon>
        <taxon>Chromadorea</taxon>
        <taxon>Rhabditida</taxon>
        <taxon>Rhabditina</taxon>
        <taxon>Rhabditomorpha</taxon>
        <taxon>Strongyloidea</taxon>
        <taxon>Ancylostomatidae</taxon>
        <taxon>Bunostominae</taxon>
        <taxon>Necator</taxon>
    </lineage>
</organism>
<feature type="domain" description="Endonuclease/exonuclease/phosphatase" evidence="3">
    <location>
        <begin position="647"/>
        <end position="923"/>
    </location>
</feature>
<protein>
    <recommendedName>
        <fullName evidence="3">Endonuclease/exonuclease/phosphatase domain-containing protein</fullName>
    </recommendedName>
</protein>
<dbReference type="InterPro" id="IPR050410">
    <property type="entry name" value="CCR4/nocturin_mRNA_transcr"/>
</dbReference>
<dbReference type="SUPFAM" id="SSF56219">
    <property type="entry name" value="DNase I-like"/>
    <property type="match status" value="1"/>
</dbReference>